<organism evidence="3 4">
    <name type="scientific">Saccharopolyspora gloriosae</name>
    <dbReference type="NCBI Taxonomy" id="455344"/>
    <lineage>
        <taxon>Bacteria</taxon>
        <taxon>Bacillati</taxon>
        <taxon>Actinomycetota</taxon>
        <taxon>Actinomycetes</taxon>
        <taxon>Pseudonocardiales</taxon>
        <taxon>Pseudonocardiaceae</taxon>
        <taxon>Saccharopolyspora</taxon>
    </lineage>
</organism>
<dbReference type="PANTHER" id="PTHR40396">
    <property type="entry name" value="ATPASE-LIKE PROTEIN"/>
    <property type="match status" value="1"/>
</dbReference>
<evidence type="ECO:0000259" key="1">
    <source>
        <dbReference type="Pfam" id="PF13304"/>
    </source>
</evidence>
<dbReference type="InterPro" id="IPR003959">
    <property type="entry name" value="ATPase_AAA_core"/>
</dbReference>
<accession>A0A840NE18</accession>
<dbReference type="GO" id="GO:0005524">
    <property type="term" value="F:ATP binding"/>
    <property type="evidence" value="ECO:0007669"/>
    <property type="project" value="InterPro"/>
</dbReference>
<dbReference type="PIRSF" id="PIRSF029347">
    <property type="entry name" value="RecF"/>
    <property type="match status" value="1"/>
</dbReference>
<evidence type="ECO:0000313" key="4">
    <source>
        <dbReference type="Proteomes" id="UP000580474"/>
    </source>
</evidence>
<dbReference type="RefSeq" id="WP_184478150.1">
    <property type="nucleotide sequence ID" value="NZ_JACHIV010000001.1"/>
</dbReference>
<protein>
    <submittedName>
        <fullName evidence="3">Putative ATPase</fullName>
    </submittedName>
</protein>
<dbReference type="GO" id="GO:0006302">
    <property type="term" value="P:double-strand break repair"/>
    <property type="evidence" value="ECO:0007669"/>
    <property type="project" value="InterPro"/>
</dbReference>
<keyword evidence="4" id="KW-1185">Reference proteome</keyword>
<dbReference type="InterPro" id="IPR027417">
    <property type="entry name" value="P-loop_NTPase"/>
</dbReference>
<feature type="domain" description="Rad50/SbcC-type AAA" evidence="2">
    <location>
        <begin position="9"/>
        <end position="49"/>
    </location>
</feature>
<dbReference type="InterPro" id="IPR014555">
    <property type="entry name" value="RecF-like"/>
</dbReference>
<dbReference type="AlphaFoldDB" id="A0A840NE18"/>
<proteinExistence type="predicted"/>
<dbReference type="SUPFAM" id="SSF52540">
    <property type="entry name" value="P-loop containing nucleoside triphosphate hydrolases"/>
    <property type="match status" value="1"/>
</dbReference>
<dbReference type="Proteomes" id="UP000580474">
    <property type="component" value="Unassembled WGS sequence"/>
</dbReference>
<dbReference type="PANTHER" id="PTHR40396:SF1">
    <property type="entry name" value="ATPASE AAA-TYPE CORE DOMAIN-CONTAINING PROTEIN"/>
    <property type="match status" value="1"/>
</dbReference>
<dbReference type="EMBL" id="JACHIV010000001">
    <property type="protein sequence ID" value="MBB5068468.1"/>
    <property type="molecule type" value="Genomic_DNA"/>
</dbReference>
<reference evidence="3 4" key="1">
    <citation type="submission" date="2020-08" db="EMBL/GenBank/DDBJ databases">
        <title>Sequencing the genomes of 1000 actinobacteria strains.</title>
        <authorList>
            <person name="Klenk H.-P."/>
        </authorList>
    </citation>
    <scope>NUCLEOTIDE SEQUENCE [LARGE SCALE GENOMIC DNA]</scope>
    <source>
        <strain evidence="3 4">DSM 45582</strain>
    </source>
</reference>
<comment type="caution">
    <text evidence="3">The sequence shown here is derived from an EMBL/GenBank/DDBJ whole genome shotgun (WGS) entry which is preliminary data.</text>
</comment>
<dbReference type="Pfam" id="PF13304">
    <property type="entry name" value="AAA_21"/>
    <property type="match status" value="1"/>
</dbReference>
<dbReference type="InterPro" id="IPR038729">
    <property type="entry name" value="Rad50/SbcC_AAA"/>
</dbReference>
<dbReference type="Pfam" id="PF13476">
    <property type="entry name" value="AAA_23"/>
    <property type="match status" value="1"/>
</dbReference>
<feature type="domain" description="ATPase AAA-type core" evidence="1">
    <location>
        <begin position="191"/>
        <end position="323"/>
    </location>
</feature>
<name>A0A840NE18_9PSEU</name>
<sequence length="385" mass="42518">MAPGASIERLRVRNYRVLRDVTFENLSPLTVLFGPNGSGKSTVIDVFAFLHEAFTTNLRRAWDARGRMAEIRSRGCDGPVEIELTYRPGDGLHQRLTYLLRIDEADDGRPVVLDEALTCVGAGRLLDVAKGAGVFEERNVALDGSDMLAAPALGQFEDFLELVELRRFISSWYLSHLGAGDPRAVAEIGPQERISGSGENLPNVLRYLREQHPGRLDQILKALRQRVPNLERIEPEEVDGRLALRLKDLPFDEPIYAKFASEGTLRLLAYLIVLHDPVPASIVGIEEPENQLHPRLLHGLAEECRSAAQRSPLLVTTHSPQFADALRLEELWALHRGSDGFALVTRASEIPQVVAMAESGGTLGDLWMEGYFGVGDPLDPPGRDG</sequence>
<evidence type="ECO:0000259" key="2">
    <source>
        <dbReference type="Pfam" id="PF13476"/>
    </source>
</evidence>
<evidence type="ECO:0000313" key="3">
    <source>
        <dbReference type="EMBL" id="MBB5068468.1"/>
    </source>
</evidence>
<dbReference type="GO" id="GO:0016887">
    <property type="term" value="F:ATP hydrolysis activity"/>
    <property type="evidence" value="ECO:0007669"/>
    <property type="project" value="InterPro"/>
</dbReference>
<gene>
    <name evidence="3" type="ORF">BJ969_001556</name>
</gene>
<dbReference type="Gene3D" id="3.40.50.300">
    <property type="entry name" value="P-loop containing nucleotide triphosphate hydrolases"/>
    <property type="match status" value="2"/>
</dbReference>